<evidence type="ECO:0000313" key="2">
    <source>
        <dbReference type="Proteomes" id="UP000245626"/>
    </source>
</evidence>
<evidence type="ECO:0000313" key="1">
    <source>
        <dbReference type="EMBL" id="PWN52325.1"/>
    </source>
</evidence>
<keyword evidence="2" id="KW-1185">Reference proteome</keyword>
<sequence>MGSATSGQPADLQELGKGVPLSSLPKDTPLYIVEFKQGRTDLFFRYQAPGVSKQALDREPIQKGDLVIVEADRGKDLGTVANDNINVEQVQSFLAHQSELAIITAGGKPEEATSSTGDSPTTETSSGAMSSSPTSASGTTTKPSRSINPKRLFSKATAADTSLLYSKAQDEERALQLCITKVNQRGLPMTVVAAEMQWDRRKLTFYYTASMRVDFRDLVKELFRLYKTRIWMCHLGHPSGTGMG</sequence>
<accession>A0ACD0P2J9</accession>
<dbReference type="Proteomes" id="UP000245626">
    <property type="component" value="Unassembled WGS sequence"/>
</dbReference>
<dbReference type="EMBL" id="KZ819784">
    <property type="protein sequence ID" value="PWN52325.1"/>
    <property type="molecule type" value="Genomic_DNA"/>
</dbReference>
<protein>
    <submittedName>
        <fullName evidence="1">PSP1-domain-containing protein</fullName>
    </submittedName>
</protein>
<proteinExistence type="predicted"/>
<organism evidence="1 2">
    <name type="scientific">Violaceomyces palustris</name>
    <dbReference type="NCBI Taxonomy" id="1673888"/>
    <lineage>
        <taxon>Eukaryota</taxon>
        <taxon>Fungi</taxon>
        <taxon>Dikarya</taxon>
        <taxon>Basidiomycota</taxon>
        <taxon>Ustilaginomycotina</taxon>
        <taxon>Ustilaginomycetes</taxon>
        <taxon>Violaceomycetales</taxon>
        <taxon>Violaceomycetaceae</taxon>
        <taxon>Violaceomyces</taxon>
    </lineage>
</organism>
<name>A0ACD0P2J9_9BASI</name>
<gene>
    <name evidence="1" type="ORF">IE53DRAFT_373633</name>
</gene>
<reference evidence="1 2" key="1">
    <citation type="journal article" date="2018" name="Mol. Biol. Evol.">
        <title>Broad Genomic Sampling Reveals a Smut Pathogenic Ancestry of the Fungal Clade Ustilaginomycotina.</title>
        <authorList>
            <person name="Kijpornyongpan T."/>
            <person name="Mondo S.J."/>
            <person name="Barry K."/>
            <person name="Sandor L."/>
            <person name="Lee J."/>
            <person name="Lipzen A."/>
            <person name="Pangilinan J."/>
            <person name="LaButti K."/>
            <person name="Hainaut M."/>
            <person name="Henrissat B."/>
            <person name="Grigoriev I.V."/>
            <person name="Spatafora J.W."/>
            <person name="Aime M.C."/>
        </authorList>
    </citation>
    <scope>NUCLEOTIDE SEQUENCE [LARGE SCALE GENOMIC DNA]</scope>
    <source>
        <strain evidence="1 2">SA 807</strain>
    </source>
</reference>